<dbReference type="Gene3D" id="2.70.98.50">
    <property type="entry name" value="putative glycoside hydrolase family protein from bacillus halodurans"/>
    <property type="match status" value="1"/>
</dbReference>
<feature type="domain" description="Mannosylglycerate hydrolase MGH1-like glycoside hydrolase" evidence="2">
    <location>
        <begin position="323"/>
        <end position="656"/>
    </location>
</feature>
<name>A0A023BYD1_9FLAO</name>
<protein>
    <submittedName>
        <fullName evidence="3">Trehalase</fullName>
    </submittedName>
</protein>
<evidence type="ECO:0000259" key="1">
    <source>
        <dbReference type="Pfam" id="PF21152"/>
    </source>
</evidence>
<dbReference type="SUPFAM" id="SSF48208">
    <property type="entry name" value="Six-hairpin glycosidases"/>
    <property type="match status" value="1"/>
</dbReference>
<dbReference type="Pfam" id="PF21152">
    <property type="entry name" value="YgjK_N"/>
    <property type="match status" value="1"/>
</dbReference>
<dbReference type="RefSeq" id="WP_051575643.1">
    <property type="nucleotide sequence ID" value="NZ_AQRA01000002.1"/>
</dbReference>
<organism evidence="3 4">
    <name type="scientific">Aquimarina atlantica</name>
    <dbReference type="NCBI Taxonomy" id="1317122"/>
    <lineage>
        <taxon>Bacteria</taxon>
        <taxon>Pseudomonadati</taxon>
        <taxon>Bacteroidota</taxon>
        <taxon>Flavobacteriia</taxon>
        <taxon>Flavobacteriales</taxon>
        <taxon>Flavobacteriaceae</taxon>
        <taxon>Aquimarina</taxon>
    </lineage>
</organism>
<dbReference type="eggNOG" id="COG3408">
    <property type="taxonomic scope" value="Bacteria"/>
</dbReference>
<dbReference type="GO" id="GO:0004555">
    <property type="term" value="F:alpha,alpha-trehalase activity"/>
    <property type="evidence" value="ECO:0007669"/>
    <property type="project" value="InterPro"/>
</dbReference>
<dbReference type="GO" id="GO:0005993">
    <property type="term" value="P:trehalose catabolic process"/>
    <property type="evidence" value="ECO:0007669"/>
    <property type="project" value="TreeGrafter"/>
</dbReference>
<evidence type="ECO:0000313" key="3">
    <source>
        <dbReference type="EMBL" id="EZH75051.1"/>
    </source>
</evidence>
<dbReference type="PROSITE" id="PS51257">
    <property type="entry name" value="PROKAR_LIPOPROTEIN"/>
    <property type="match status" value="1"/>
</dbReference>
<dbReference type="Gene3D" id="1.50.10.10">
    <property type="match status" value="1"/>
</dbReference>
<evidence type="ECO:0000313" key="4">
    <source>
        <dbReference type="Proteomes" id="UP000023541"/>
    </source>
</evidence>
<reference evidence="3 4" key="1">
    <citation type="submission" date="2014-04" db="EMBL/GenBank/DDBJ databases">
        <title>Aquimarina sp. 22II-S11-z7 Genome Sequencing.</title>
        <authorList>
            <person name="Lai Q."/>
        </authorList>
    </citation>
    <scope>NUCLEOTIDE SEQUENCE [LARGE SCALE GENOMIC DNA]</scope>
    <source>
        <strain evidence="3 4">22II-S11-z7</strain>
    </source>
</reference>
<dbReference type="InterPro" id="IPR008928">
    <property type="entry name" value="6-hairpin_glycosidase_sf"/>
</dbReference>
<gene>
    <name evidence="3" type="ORF">ATO12_10010</name>
</gene>
<accession>A0A023BYD1</accession>
<dbReference type="InterPro" id="IPR048450">
    <property type="entry name" value="YgjK_N"/>
</dbReference>
<dbReference type="AlphaFoldDB" id="A0A023BYD1"/>
<dbReference type="PANTHER" id="PTHR23403:SF1">
    <property type="entry name" value="TREHALASE"/>
    <property type="match status" value="1"/>
</dbReference>
<dbReference type="Pfam" id="PF22422">
    <property type="entry name" value="MGH1-like_GH"/>
    <property type="match status" value="1"/>
</dbReference>
<evidence type="ECO:0000259" key="2">
    <source>
        <dbReference type="Pfam" id="PF22422"/>
    </source>
</evidence>
<sequence>MNKNALFILISVLISCFGCKKQTEITAPVVTPKKYLAYSKNILNYSVTPKDSIDKSSLMFSDQGAWFAYSFPDSIHPSPGFSGPFLMTQQNGIWSSEILVKLNIEDVSWTEYKTTAYNSHLEQTFTNDDLILKQKLVFASGHSALIQYTLTNKTDRTIELTYNWKNQQLLTKTLRLESSENKITIHSSKSNATGYIVFPDETKITSTDSTYSAKNQQLHLKPKTSKEIVVSQTFIFPEYSWEEEQKTIATIDFDTILNKRSIEKETQLTSLIDARKEKFQDDKYAKLMAKAHLTLQNNWRIPAGEIQHEGLFPSYHYKWFNGFWSWDSWKHAVGLSYYNTELAKKQMRLMFEFQNEDGFVADCVYRDTSIEDHNYRDTKPPLSAWAVVKIYEKDHNLDFVKELYPKLKKYHYWWYQKRDHDKDGLCEYGSTDGSLVAAKWESGMDNAIRFDDSKILKNEKGAYSLDQESVDLNAYLYAEKLYLEKLAEAIQKNDDVKQYQAEAKKLKETIQNQFYDPADGWFYDTNLDGTTFIKGEGSEGWTPLWANVATQKQAESVKNKMMNPSKFYTKMPFQTMSADHPKFDPLKGYWRGPNWLDQSYFGVKGLRNYGFDKEADQATVQIIEGAEGLLEKGKAIRENYHPLTGQGLHAQNFSWSAAHIIMLLIKE</sequence>
<dbReference type="STRING" id="1317122.ATO12_10010"/>
<proteinExistence type="predicted"/>
<dbReference type="InterPro" id="IPR054491">
    <property type="entry name" value="MGH1-like_GH"/>
</dbReference>
<dbReference type="Proteomes" id="UP000023541">
    <property type="component" value="Unassembled WGS sequence"/>
</dbReference>
<dbReference type="EMBL" id="AQRA01000002">
    <property type="protein sequence ID" value="EZH75051.1"/>
    <property type="molecule type" value="Genomic_DNA"/>
</dbReference>
<keyword evidence="4" id="KW-1185">Reference proteome</keyword>
<feature type="domain" description="Glucosidase YgjK N-terminal" evidence="1">
    <location>
        <begin position="60"/>
        <end position="186"/>
    </location>
</feature>
<dbReference type="InterPro" id="IPR012341">
    <property type="entry name" value="6hp_glycosidase-like_sf"/>
</dbReference>
<comment type="caution">
    <text evidence="3">The sequence shown here is derived from an EMBL/GenBank/DDBJ whole genome shotgun (WGS) entry which is preliminary data.</text>
</comment>
<dbReference type="InterPro" id="IPR001661">
    <property type="entry name" value="Glyco_hydro_37"/>
</dbReference>
<dbReference type="OrthoDB" id="9781878at2"/>
<dbReference type="PANTHER" id="PTHR23403">
    <property type="entry name" value="TREHALASE"/>
    <property type="match status" value="1"/>
</dbReference>